<feature type="transmembrane region" description="Helical" evidence="1">
    <location>
        <begin position="12"/>
        <end position="30"/>
    </location>
</feature>
<sequence>MFKNKKKLFYRVAAAAWIVFGILSIAGGTYR</sequence>
<name>X1D2H8_9ZZZZ</name>
<dbReference type="AlphaFoldDB" id="X1D2H8"/>
<proteinExistence type="predicted"/>
<gene>
    <name evidence="2" type="ORF">S01H4_52669</name>
</gene>
<evidence type="ECO:0000313" key="2">
    <source>
        <dbReference type="EMBL" id="GAH14387.1"/>
    </source>
</evidence>
<protein>
    <submittedName>
        <fullName evidence="2">Uncharacterized protein</fullName>
    </submittedName>
</protein>
<keyword evidence="1" id="KW-0472">Membrane</keyword>
<reference evidence="2" key="1">
    <citation type="journal article" date="2014" name="Front. Microbiol.">
        <title>High frequency of phylogenetically diverse reductive dehalogenase-homologous genes in deep subseafloor sedimentary metagenomes.</title>
        <authorList>
            <person name="Kawai M."/>
            <person name="Futagami T."/>
            <person name="Toyoda A."/>
            <person name="Takaki Y."/>
            <person name="Nishi S."/>
            <person name="Hori S."/>
            <person name="Arai W."/>
            <person name="Tsubouchi T."/>
            <person name="Morono Y."/>
            <person name="Uchiyama I."/>
            <person name="Ito T."/>
            <person name="Fujiyama A."/>
            <person name="Inagaki F."/>
            <person name="Takami H."/>
        </authorList>
    </citation>
    <scope>NUCLEOTIDE SEQUENCE</scope>
    <source>
        <strain evidence="2">Expedition CK06-06</strain>
    </source>
</reference>
<organism evidence="2">
    <name type="scientific">marine sediment metagenome</name>
    <dbReference type="NCBI Taxonomy" id="412755"/>
    <lineage>
        <taxon>unclassified sequences</taxon>
        <taxon>metagenomes</taxon>
        <taxon>ecological metagenomes</taxon>
    </lineage>
</organism>
<evidence type="ECO:0000256" key="1">
    <source>
        <dbReference type="SAM" id="Phobius"/>
    </source>
</evidence>
<dbReference type="EMBL" id="BART01030119">
    <property type="protein sequence ID" value="GAH14387.1"/>
    <property type="molecule type" value="Genomic_DNA"/>
</dbReference>
<feature type="non-terminal residue" evidence="2">
    <location>
        <position position="31"/>
    </location>
</feature>
<keyword evidence="1" id="KW-1133">Transmembrane helix</keyword>
<accession>X1D2H8</accession>
<comment type="caution">
    <text evidence="2">The sequence shown here is derived from an EMBL/GenBank/DDBJ whole genome shotgun (WGS) entry which is preliminary data.</text>
</comment>
<keyword evidence="1" id="KW-0812">Transmembrane</keyword>